<feature type="compositionally biased region" description="Acidic residues" evidence="1">
    <location>
        <begin position="172"/>
        <end position="196"/>
    </location>
</feature>
<feature type="region of interest" description="Disordered" evidence="1">
    <location>
        <begin position="400"/>
        <end position="469"/>
    </location>
</feature>
<feature type="compositionally biased region" description="Basic and acidic residues" evidence="1">
    <location>
        <begin position="728"/>
        <end position="750"/>
    </location>
</feature>
<dbReference type="GO" id="GO:0008061">
    <property type="term" value="F:chitin binding"/>
    <property type="evidence" value="ECO:0007669"/>
    <property type="project" value="InterPro"/>
</dbReference>
<accession>B4HTP5</accession>
<feature type="compositionally biased region" description="Low complexity" evidence="1">
    <location>
        <begin position="224"/>
        <end position="248"/>
    </location>
</feature>
<evidence type="ECO:0000313" key="5">
    <source>
        <dbReference type="Proteomes" id="UP000001292"/>
    </source>
</evidence>
<feature type="chain" id="PRO_5002809154" evidence="2">
    <location>
        <begin position="18"/>
        <end position="910"/>
    </location>
</feature>
<dbReference type="AlphaFoldDB" id="B4HTP5"/>
<dbReference type="PANTHER" id="PTHR22933">
    <property type="entry name" value="FI18007P1-RELATED"/>
    <property type="match status" value="1"/>
</dbReference>
<feature type="region of interest" description="Disordered" evidence="1">
    <location>
        <begin position="674"/>
        <end position="755"/>
    </location>
</feature>
<feature type="region of interest" description="Disordered" evidence="1">
    <location>
        <begin position="154"/>
        <end position="281"/>
    </location>
</feature>
<proteinExistence type="predicted"/>
<feature type="signal peptide" evidence="2">
    <location>
        <begin position="1"/>
        <end position="17"/>
    </location>
</feature>
<feature type="domain" description="Chitin-binding type-2" evidence="3">
    <location>
        <begin position="79"/>
        <end position="147"/>
    </location>
</feature>
<feature type="compositionally biased region" description="Acidic residues" evidence="1">
    <location>
        <begin position="41"/>
        <end position="53"/>
    </location>
</feature>
<protein>
    <submittedName>
        <fullName evidence="4">GM14557</fullName>
    </submittedName>
</protein>
<dbReference type="Pfam" id="PF01607">
    <property type="entry name" value="CBM_14"/>
    <property type="match status" value="1"/>
</dbReference>
<keyword evidence="5" id="KW-1185">Reference proteome</keyword>
<feature type="compositionally biased region" description="Low complexity" evidence="1">
    <location>
        <begin position="831"/>
        <end position="843"/>
    </location>
</feature>
<evidence type="ECO:0000259" key="3">
    <source>
        <dbReference type="PROSITE" id="PS50940"/>
    </source>
</evidence>
<dbReference type="EMBL" id="CH480817">
    <property type="protein sequence ID" value="EDW50316.1"/>
    <property type="molecule type" value="Genomic_DNA"/>
</dbReference>
<dbReference type="GO" id="GO:0005576">
    <property type="term" value="C:extracellular region"/>
    <property type="evidence" value="ECO:0007669"/>
    <property type="project" value="InterPro"/>
</dbReference>
<name>B4HTP5_DROSE</name>
<feature type="compositionally biased region" description="Basic residues" evidence="1">
    <location>
        <begin position="210"/>
        <end position="223"/>
    </location>
</feature>
<gene>
    <name evidence="4" type="primary">Dsec\GM14557</name>
    <name evidence="4" type="ORF">Dsec_GM14557</name>
</gene>
<dbReference type="KEGG" id="dse:6610613"/>
<organism evidence="5">
    <name type="scientific">Drosophila sechellia</name>
    <name type="common">Fruit fly</name>
    <dbReference type="NCBI Taxonomy" id="7238"/>
    <lineage>
        <taxon>Eukaryota</taxon>
        <taxon>Metazoa</taxon>
        <taxon>Ecdysozoa</taxon>
        <taxon>Arthropoda</taxon>
        <taxon>Hexapoda</taxon>
        <taxon>Insecta</taxon>
        <taxon>Pterygota</taxon>
        <taxon>Neoptera</taxon>
        <taxon>Endopterygota</taxon>
        <taxon>Diptera</taxon>
        <taxon>Brachycera</taxon>
        <taxon>Muscomorpha</taxon>
        <taxon>Ephydroidea</taxon>
        <taxon>Drosophilidae</taxon>
        <taxon>Drosophila</taxon>
        <taxon>Sophophora</taxon>
    </lineage>
</organism>
<evidence type="ECO:0000313" key="4">
    <source>
        <dbReference type="EMBL" id="EDW50316.1"/>
    </source>
</evidence>
<feature type="region of interest" description="Disordered" evidence="1">
    <location>
        <begin position="878"/>
        <end position="898"/>
    </location>
</feature>
<feature type="compositionally biased region" description="Acidic residues" evidence="1">
    <location>
        <begin position="686"/>
        <end position="695"/>
    </location>
</feature>
<sequence>MWKTLCLLLLLTATCSAGPLSAHQKRKAPVTREEPVPAEVEMPEQTETEDESAPAEAASMGTLTLPSNATSIRSDITDNFSCVNKTYGYYADVENDCQIFHVCLPVTYADGRENTFRWSFICPEETIFSQESFTCMRREDMTIECEDSSRYYELNDNFGGPAEEESKPTPVESEEPEKEESEPEPEPVESEPEVPAEPEVQTAKPMKPIKAQKPKPNRRKPQPQRKVPAAVTAAPEVEAVPEPISPVEVESKPMKPQRFTSRPHQERPQVKRPAIAAPPMRNELFNGIRKRPAIFNKPPTTVKTVEEVVENEPAVTEAVVQLSEPQPTLKLQTLFAEPEVIPVEVQEPEVQASEPAVTFVQPEPIVEEVVPSKVEIDTRIEDVKPIEAIEEIPAVIVESLDQSKPPEIEKAPEMQEEAKITEEAKPEEEPKPEEEMKLEEELKSEESAKPEVELKPQEIQAEEEPTVPAKVEQIIEAKPEEIKSDPAIIEATNSHEEPLVNLEALEAAKPADAPESMPGTPEMEQHSPLVEEILDNTNDGEAQESLGGFKPVDPVMAAEAEQLITDFLNTLKKNEEKPETVLAESILPVNNPDVSIEEAKLPEPEIVDKNASVEEQLLEETEDKKSHKTEMMQDSPIINIMQVQHMPMDYRIPVRIIPAEVQPVPAIFEASEVAKESAPEVVSESSLEETEESAPEEAKESVPEEVVDTAPEEVKEIPSVEVQESPMEETKESSPEEVKESTPEEIKETAPETEVELVVAPEQTASHDDDAQESLVTAPYMPSIEDIVELVKERLDQTPKKDQMAPMELILTPGGAEPMSLVQSTSEQLQPESPATEEAASTAGQEEQVILPIYKRVSAAEPAMSKVQTLPVTVSKVDTEALPETESQPEVREPKMDARKRRFLFRADAS</sequence>
<dbReference type="InterPro" id="IPR002557">
    <property type="entry name" value="Chitin-bd_dom"/>
</dbReference>
<dbReference type="OMA" id="VEMPEQT"/>
<feature type="region of interest" description="Disordered" evidence="1">
    <location>
        <begin position="23"/>
        <end position="58"/>
    </location>
</feature>
<evidence type="ECO:0000256" key="1">
    <source>
        <dbReference type="SAM" id="MobiDB-lite"/>
    </source>
</evidence>
<keyword evidence="2" id="KW-0732">Signal</keyword>
<evidence type="ECO:0000256" key="2">
    <source>
        <dbReference type="SAM" id="SignalP"/>
    </source>
</evidence>
<reference evidence="4 5" key="1">
    <citation type="journal article" date="2007" name="Nature">
        <title>Evolution of genes and genomes on the Drosophila phylogeny.</title>
        <authorList>
            <consortium name="Drosophila 12 Genomes Consortium"/>
            <person name="Clark A.G."/>
            <person name="Eisen M.B."/>
            <person name="Smith D.R."/>
            <person name="Bergman C.M."/>
            <person name="Oliver B."/>
            <person name="Markow T.A."/>
            <person name="Kaufman T.C."/>
            <person name="Kellis M."/>
            <person name="Gelbart W."/>
            <person name="Iyer V.N."/>
            <person name="Pollard D.A."/>
            <person name="Sackton T.B."/>
            <person name="Larracuente A.M."/>
            <person name="Singh N.D."/>
            <person name="Abad J.P."/>
            <person name="Abt D.N."/>
            <person name="Adryan B."/>
            <person name="Aguade M."/>
            <person name="Akashi H."/>
            <person name="Anderson W.W."/>
            <person name="Aquadro C.F."/>
            <person name="Ardell D.H."/>
            <person name="Arguello R."/>
            <person name="Artieri C.G."/>
            <person name="Barbash D.A."/>
            <person name="Barker D."/>
            <person name="Barsanti P."/>
            <person name="Batterham P."/>
            <person name="Batzoglou S."/>
            <person name="Begun D."/>
            <person name="Bhutkar A."/>
            <person name="Blanco E."/>
            <person name="Bosak S.A."/>
            <person name="Bradley R.K."/>
            <person name="Brand A.D."/>
            <person name="Brent M.R."/>
            <person name="Brooks A.N."/>
            <person name="Brown R.H."/>
            <person name="Butlin R.K."/>
            <person name="Caggese C."/>
            <person name="Calvi B.R."/>
            <person name="Bernardo de Carvalho A."/>
            <person name="Caspi A."/>
            <person name="Castrezana S."/>
            <person name="Celniker S.E."/>
            <person name="Chang J.L."/>
            <person name="Chapple C."/>
            <person name="Chatterji S."/>
            <person name="Chinwalla A."/>
            <person name="Civetta A."/>
            <person name="Clifton S.W."/>
            <person name="Comeron J.M."/>
            <person name="Costello J.C."/>
            <person name="Coyne J.A."/>
            <person name="Daub J."/>
            <person name="David R.G."/>
            <person name="Delcher A.L."/>
            <person name="Delehaunty K."/>
            <person name="Do C.B."/>
            <person name="Ebling H."/>
            <person name="Edwards K."/>
            <person name="Eickbush T."/>
            <person name="Evans J.D."/>
            <person name="Filipski A."/>
            <person name="Findeiss S."/>
            <person name="Freyhult E."/>
            <person name="Fulton L."/>
            <person name="Fulton R."/>
            <person name="Garcia A.C."/>
            <person name="Gardiner A."/>
            <person name="Garfield D.A."/>
            <person name="Garvin B.E."/>
            <person name="Gibson G."/>
            <person name="Gilbert D."/>
            <person name="Gnerre S."/>
            <person name="Godfrey J."/>
            <person name="Good R."/>
            <person name="Gotea V."/>
            <person name="Gravely B."/>
            <person name="Greenberg A.J."/>
            <person name="Griffiths-Jones S."/>
            <person name="Gross S."/>
            <person name="Guigo R."/>
            <person name="Gustafson E.A."/>
            <person name="Haerty W."/>
            <person name="Hahn M.W."/>
            <person name="Halligan D.L."/>
            <person name="Halpern A.L."/>
            <person name="Halter G.M."/>
            <person name="Han M.V."/>
            <person name="Heger A."/>
            <person name="Hillier L."/>
            <person name="Hinrichs A.S."/>
            <person name="Holmes I."/>
            <person name="Hoskins R.A."/>
            <person name="Hubisz M.J."/>
            <person name="Hultmark D."/>
            <person name="Huntley M.A."/>
            <person name="Jaffe D.B."/>
            <person name="Jagadeeshan S."/>
            <person name="Jeck W.R."/>
            <person name="Johnson J."/>
            <person name="Jones C.D."/>
            <person name="Jordan W.C."/>
            <person name="Karpen G.H."/>
            <person name="Kataoka E."/>
            <person name="Keightley P.D."/>
            <person name="Kheradpour P."/>
            <person name="Kirkness E.F."/>
            <person name="Koerich L.B."/>
            <person name="Kristiansen K."/>
            <person name="Kudrna D."/>
            <person name="Kulathinal R.J."/>
            <person name="Kumar S."/>
            <person name="Kwok R."/>
            <person name="Lander E."/>
            <person name="Langley C.H."/>
            <person name="Lapoint R."/>
            <person name="Lazzaro B.P."/>
            <person name="Lee S.J."/>
            <person name="Levesque L."/>
            <person name="Li R."/>
            <person name="Lin C.F."/>
            <person name="Lin M.F."/>
            <person name="Lindblad-Toh K."/>
            <person name="Llopart A."/>
            <person name="Long M."/>
            <person name="Low L."/>
            <person name="Lozovsky E."/>
            <person name="Lu J."/>
            <person name="Luo M."/>
            <person name="Machado C.A."/>
            <person name="Makalowski W."/>
            <person name="Marzo M."/>
            <person name="Matsuda M."/>
            <person name="Matzkin L."/>
            <person name="McAllister B."/>
            <person name="McBride C.S."/>
            <person name="McKernan B."/>
            <person name="McKernan K."/>
            <person name="Mendez-Lago M."/>
            <person name="Minx P."/>
            <person name="Mollenhauer M.U."/>
            <person name="Montooth K."/>
            <person name="Mount S.M."/>
            <person name="Mu X."/>
            <person name="Myers E."/>
            <person name="Negre B."/>
            <person name="Newfeld S."/>
            <person name="Nielsen R."/>
            <person name="Noor M.A."/>
            <person name="O'Grady P."/>
            <person name="Pachter L."/>
            <person name="Papaceit M."/>
            <person name="Parisi M.J."/>
            <person name="Parisi M."/>
            <person name="Parts L."/>
            <person name="Pedersen J.S."/>
            <person name="Pesole G."/>
            <person name="Phillippy A.M."/>
            <person name="Ponting C.P."/>
            <person name="Pop M."/>
            <person name="Porcelli D."/>
            <person name="Powell J.R."/>
            <person name="Prohaska S."/>
            <person name="Pruitt K."/>
            <person name="Puig M."/>
            <person name="Quesneville H."/>
            <person name="Ram K.R."/>
            <person name="Rand D."/>
            <person name="Rasmussen M.D."/>
            <person name="Reed L.K."/>
            <person name="Reenan R."/>
            <person name="Reily A."/>
            <person name="Remington K.A."/>
            <person name="Rieger T.T."/>
            <person name="Ritchie M.G."/>
            <person name="Robin C."/>
            <person name="Rogers Y.H."/>
            <person name="Rohde C."/>
            <person name="Rozas J."/>
            <person name="Rubenfield M.J."/>
            <person name="Ruiz A."/>
            <person name="Russo S."/>
            <person name="Salzberg S.L."/>
            <person name="Sanchez-Gracia A."/>
            <person name="Saranga D.J."/>
            <person name="Sato H."/>
            <person name="Schaeffer S.W."/>
            <person name="Schatz M.C."/>
            <person name="Schlenke T."/>
            <person name="Schwartz R."/>
            <person name="Segarra C."/>
            <person name="Singh R.S."/>
            <person name="Sirot L."/>
            <person name="Sirota M."/>
            <person name="Sisneros N.B."/>
            <person name="Smith C.D."/>
            <person name="Smith T.F."/>
            <person name="Spieth J."/>
            <person name="Stage D.E."/>
            <person name="Stark A."/>
            <person name="Stephan W."/>
            <person name="Strausberg R.L."/>
            <person name="Strempel S."/>
            <person name="Sturgill D."/>
            <person name="Sutton G."/>
            <person name="Sutton G.G."/>
            <person name="Tao W."/>
            <person name="Teichmann S."/>
            <person name="Tobari Y.N."/>
            <person name="Tomimura Y."/>
            <person name="Tsolas J.M."/>
            <person name="Valente V.L."/>
            <person name="Venter E."/>
            <person name="Venter J.C."/>
            <person name="Vicario S."/>
            <person name="Vieira F.G."/>
            <person name="Vilella A.J."/>
            <person name="Villasante A."/>
            <person name="Walenz B."/>
            <person name="Wang J."/>
            <person name="Wasserman M."/>
            <person name="Watts T."/>
            <person name="Wilson D."/>
            <person name="Wilson R.K."/>
            <person name="Wing R.A."/>
            <person name="Wolfner M.F."/>
            <person name="Wong A."/>
            <person name="Wong G.K."/>
            <person name="Wu C.I."/>
            <person name="Wu G."/>
            <person name="Yamamoto D."/>
            <person name="Yang H.P."/>
            <person name="Yang S.P."/>
            <person name="Yorke J.A."/>
            <person name="Yoshida K."/>
            <person name="Zdobnov E."/>
            <person name="Zhang P."/>
            <person name="Zhang Y."/>
            <person name="Zimin A.V."/>
            <person name="Baldwin J."/>
            <person name="Abdouelleil A."/>
            <person name="Abdulkadir J."/>
            <person name="Abebe A."/>
            <person name="Abera B."/>
            <person name="Abreu J."/>
            <person name="Acer S.C."/>
            <person name="Aftuck L."/>
            <person name="Alexander A."/>
            <person name="An P."/>
            <person name="Anderson E."/>
            <person name="Anderson S."/>
            <person name="Arachi H."/>
            <person name="Azer M."/>
            <person name="Bachantsang P."/>
            <person name="Barry A."/>
            <person name="Bayul T."/>
            <person name="Berlin A."/>
            <person name="Bessette D."/>
            <person name="Bloom T."/>
            <person name="Blye J."/>
            <person name="Boguslavskiy L."/>
            <person name="Bonnet C."/>
            <person name="Boukhgalter B."/>
            <person name="Bourzgui I."/>
            <person name="Brown A."/>
            <person name="Cahill P."/>
            <person name="Channer S."/>
            <person name="Cheshatsang Y."/>
            <person name="Chuda L."/>
            <person name="Citroen M."/>
            <person name="Collymore A."/>
            <person name="Cooke P."/>
            <person name="Costello M."/>
            <person name="D'Aco K."/>
            <person name="Daza R."/>
            <person name="De Haan G."/>
            <person name="DeGray S."/>
            <person name="DeMaso C."/>
            <person name="Dhargay N."/>
            <person name="Dooley K."/>
            <person name="Dooley E."/>
            <person name="Doricent M."/>
            <person name="Dorje P."/>
            <person name="Dorjee K."/>
            <person name="Dupes A."/>
            <person name="Elong R."/>
            <person name="Falk J."/>
            <person name="Farina A."/>
            <person name="Faro S."/>
            <person name="Ferguson D."/>
            <person name="Fisher S."/>
            <person name="Foley C.D."/>
            <person name="Franke A."/>
            <person name="Friedrich D."/>
            <person name="Gadbois L."/>
            <person name="Gearin G."/>
            <person name="Gearin C.R."/>
            <person name="Giannoukos G."/>
            <person name="Goode T."/>
            <person name="Graham J."/>
            <person name="Grandbois E."/>
            <person name="Grewal S."/>
            <person name="Gyaltsen K."/>
            <person name="Hafez N."/>
            <person name="Hagos B."/>
            <person name="Hall J."/>
            <person name="Henson C."/>
            <person name="Hollinger A."/>
            <person name="Honan T."/>
            <person name="Huard M.D."/>
            <person name="Hughes L."/>
            <person name="Hurhula B."/>
            <person name="Husby M.E."/>
            <person name="Kamat A."/>
            <person name="Kanga B."/>
            <person name="Kashin S."/>
            <person name="Khazanovich D."/>
            <person name="Kisner P."/>
            <person name="Lance K."/>
            <person name="Lara M."/>
            <person name="Lee W."/>
            <person name="Lennon N."/>
            <person name="Letendre F."/>
            <person name="LeVine R."/>
            <person name="Lipovsky A."/>
            <person name="Liu X."/>
            <person name="Liu J."/>
            <person name="Liu S."/>
            <person name="Lokyitsang T."/>
            <person name="Lokyitsang Y."/>
            <person name="Lubonja R."/>
            <person name="Lui A."/>
            <person name="MacDonald P."/>
            <person name="Magnisalis V."/>
            <person name="Maru K."/>
            <person name="Matthews C."/>
            <person name="McCusker W."/>
            <person name="McDonough S."/>
            <person name="Mehta T."/>
            <person name="Meldrim J."/>
            <person name="Meneus L."/>
            <person name="Mihai O."/>
            <person name="Mihalev A."/>
            <person name="Mihova T."/>
            <person name="Mittelman R."/>
            <person name="Mlenga V."/>
            <person name="Montmayeur A."/>
            <person name="Mulrain L."/>
            <person name="Navidi A."/>
            <person name="Naylor J."/>
            <person name="Negash T."/>
            <person name="Nguyen T."/>
            <person name="Nguyen N."/>
            <person name="Nicol R."/>
            <person name="Norbu C."/>
            <person name="Norbu N."/>
            <person name="Novod N."/>
            <person name="O'Neill B."/>
            <person name="Osman S."/>
            <person name="Markiewicz E."/>
            <person name="Oyono O.L."/>
            <person name="Patti C."/>
            <person name="Phunkhang P."/>
            <person name="Pierre F."/>
            <person name="Priest M."/>
            <person name="Raghuraman S."/>
            <person name="Rege F."/>
            <person name="Reyes R."/>
            <person name="Rise C."/>
            <person name="Rogov P."/>
            <person name="Ross K."/>
            <person name="Ryan E."/>
            <person name="Settipalli S."/>
            <person name="Shea T."/>
            <person name="Sherpa N."/>
            <person name="Shi L."/>
            <person name="Shih D."/>
            <person name="Sparrow T."/>
            <person name="Spaulding J."/>
            <person name="Stalker J."/>
            <person name="Stange-Thomann N."/>
            <person name="Stavropoulos S."/>
            <person name="Stone C."/>
            <person name="Strader C."/>
            <person name="Tesfaye S."/>
            <person name="Thomson T."/>
            <person name="Thoulutsang Y."/>
            <person name="Thoulutsang D."/>
            <person name="Topham K."/>
            <person name="Topping I."/>
            <person name="Tsamla T."/>
            <person name="Vassiliev H."/>
            <person name="Vo A."/>
            <person name="Wangchuk T."/>
            <person name="Wangdi T."/>
            <person name="Weiand M."/>
            <person name="Wilkinson J."/>
            <person name="Wilson A."/>
            <person name="Yadav S."/>
            <person name="Young G."/>
            <person name="Yu Q."/>
            <person name="Zembek L."/>
            <person name="Zhong D."/>
            <person name="Zimmer A."/>
            <person name="Zwirko Z."/>
            <person name="Jaffe D.B."/>
            <person name="Alvarez P."/>
            <person name="Brockman W."/>
            <person name="Butler J."/>
            <person name="Chin C."/>
            <person name="Gnerre S."/>
            <person name="Grabherr M."/>
            <person name="Kleber M."/>
            <person name="Mauceli E."/>
            <person name="MacCallum I."/>
        </authorList>
    </citation>
    <scope>NUCLEOTIDE SEQUENCE [LARGE SCALE GENOMIC DNA]</scope>
    <source>
        <strain evidence="5">Rob3c / Tucson 14021-0248.25</strain>
    </source>
</reference>
<dbReference type="SUPFAM" id="SSF57625">
    <property type="entry name" value="Invertebrate chitin-binding proteins"/>
    <property type="match status" value="1"/>
</dbReference>
<dbReference type="PhylomeDB" id="B4HTP5"/>
<dbReference type="HOGENOM" id="CLU_345225_0_0_1"/>
<dbReference type="InterPro" id="IPR052976">
    <property type="entry name" value="Scoloptoxin-like"/>
</dbReference>
<dbReference type="Proteomes" id="UP000001292">
    <property type="component" value="Unassembled WGS sequence"/>
</dbReference>
<dbReference type="PROSITE" id="PS50940">
    <property type="entry name" value="CHIT_BIND_II"/>
    <property type="match status" value="1"/>
</dbReference>
<dbReference type="STRING" id="7238.B4HTP5"/>
<feature type="compositionally biased region" description="Basic and acidic residues" evidence="1">
    <location>
        <begin position="404"/>
        <end position="456"/>
    </location>
</feature>
<dbReference type="InterPro" id="IPR036508">
    <property type="entry name" value="Chitin-bd_dom_sf"/>
</dbReference>
<dbReference type="OrthoDB" id="6407151at2759"/>
<feature type="region of interest" description="Disordered" evidence="1">
    <location>
        <begin position="817"/>
        <end position="845"/>
    </location>
</feature>
<feature type="compositionally biased region" description="Polar residues" evidence="1">
    <location>
        <begin position="821"/>
        <end position="830"/>
    </location>
</feature>
<dbReference type="PANTHER" id="PTHR22933:SF43">
    <property type="entry name" value="LP10131P"/>
    <property type="match status" value="1"/>
</dbReference>